<sequence>MDFLGFVLAVIALFMLRRKQGQIDALRQRLTQLEYRVSDIRDGTAQQGGEAPADAATATFEREANPESPPEGAEASPAPKPPPGDASLPPEPEPEPAPAWGPWAEAARGAASDTGTGTAPRPARPRFDIERAMGVQLPVWGGAIMLLVAGFFLARMAADNGFFTPTLGVLASALGGLVMLGGAALVSARQIANHRQIGAALASAAIGTFYATAFMASAAFGLTSLFTGFLLSAATAAIAMPIALRFGQPVLGIGLLGGYLAPFFLLQVAPSQLLINCYLAALLASATLTAARKGWWRMLVAAIVVHFVWLAALTLANSVPGVREASTLVALVVTPVALFALWNRTEVLRTAHPHLGWLGAAFSAACLIGGAYLTDFEMPHLVAIAALFVASAAMIHLDRTRTIYPSLGALAAWLTLLLVWRDPEPLARLALLAVALASIGLPLALKLWAGQQARLAAIGLSLLGMGSFVTTMVDLDGWGGMRDLPILWALLALGAAALSVLALRLFAPRAPEAEQPFIRAIFAASASAYLSLAIVAVVDPNYFALAAALQVLGLAVVFRRYGVESLLTLSGVYFGLYFVLLGISTIGAWMLVGAQGIADYLPALWPDDAPVVTLILPALAFLGAATLVPRANDLAKALDFAGLILLAAGISLVILPDRASLEAIDTLIWTSLWSNPILLLGLGAIVFGHRLQRSGLGAAGLVTGIGMLALVLVGAGVQAYELWPVWRVPGWPLLNVTLSGLVVPGMIGLLIALALRVMPQHWPLRWGAALAGAFLVVTGVLVDIRALFHPDLLQGESGAYEQHAYTAAMLALAATALILGARFNSQPLRYGSLAILLAAVAKVFLFDASGLEGLWRVGSFVTMGVALLATSWFYGRFVFAGMRRAQPEAS</sequence>
<dbReference type="PANTHER" id="PTHR38434:SF1">
    <property type="entry name" value="BLL2549 PROTEIN"/>
    <property type="match status" value="1"/>
</dbReference>
<feature type="transmembrane region" description="Helical" evidence="2">
    <location>
        <begin position="325"/>
        <end position="343"/>
    </location>
</feature>
<name>A0A1K2HZK3_9HYPH</name>
<feature type="transmembrane region" description="Helical" evidence="2">
    <location>
        <begin position="667"/>
        <end position="687"/>
    </location>
</feature>
<feature type="transmembrane region" description="Helical" evidence="2">
    <location>
        <begin position="485"/>
        <end position="505"/>
    </location>
</feature>
<feature type="transmembrane region" description="Helical" evidence="2">
    <location>
        <begin position="767"/>
        <end position="788"/>
    </location>
</feature>
<accession>A0A1K2HZK3</accession>
<feature type="transmembrane region" description="Helical" evidence="2">
    <location>
        <begin position="803"/>
        <end position="823"/>
    </location>
</feature>
<feature type="transmembrane region" description="Helical" evidence="2">
    <location>
        <begin position="830"/>
        <end position="848"/>
    </location>
</feature>
<feature type="transmembrane region" description="Helical" evidence="2">
    <location>
        <begin position="542"/>
        <end position="562"/>
    </location>
</feature>
<dbReference type="STRING" id="665118.SAMN02983003_2738"/>
<feature type="transmembrane region" description="Helical" evidence="2">
    <location>
        <begin position="455"/>
        <end position="473"/>
    </location>
</feature>
<feature type="transmembrane region" description="Helical" evidence="2">
    <location>
        <begin position="426"/>
        <end position="448"/>
    </location>
</feature>
<feature type="compositionally biased region" description="Pro residues" evidence="1">
    <location>
        <begin position="78"/>
        <end position="99"/>
    </location>
</feature>
<feature type="transmembrane region" description="Helical" evidence="2">
    <location>
        <begin position="402"/>
        <end position="420"/>
    </location>
</feature>
<gene>
    <name evidence="3" type="ORF">SAMN02983003_2738</name>
</gene>
<feature type="transmembrane region" description="Helical" evidence="2">
    <location>
        <begin position="854"/>
        <end position="874"/>
    </location>
</feature>
<keyword evidence="2" id="KW-0472">Membrane</keyword>
<dbReference type="Proteomes" id="UP000183447">
    <property type="component" value="Unassembled WGS sequence"/>
</dbReference>
<organism evidence="3 4">
    <name type="scientific">Devosia enhydra</name>
    <dbReference type="NCBI Taxonomy" id="665118"/>
    <lineage>
        <taxon>Bacteria</taxon>
        <taxon>Pseudomonadati</taxon>
        <taxon>Pseudomonadota</taxon>
        <taxon>Alphaproteobacteria</taxon>
        <taxon>Hyphomicrobiales</taxon>
        <taxon>Devosiaceae</taxon>
        <taxon>Devosia</taxon>
    </lineage>
</organism>
<feature type="region of interest" description="Disordered" evidence="1">
    <location>
        <begin position="42"/>
        <end position="101"/>
    </location>
</feature>
<dbReference type="InterPro" id="IPR019286">
    <property type="entry name" value="DUF2339_TM"/>
</dbReference>
<evidence type="ECO:0000313" key="4">
    <source>
        <dbReference type="Proteomes" id="UP000183447"/>
    </source>
</evidence>
<proteinExistence type="predicted"/>
<dbReference type="PANTHER" id="PTHR38434">
    <property type="entry name" value="BLL2549 PROTEIN"/>
    <property type="match status" value="1"/>
</dbReference>
<evidence type="ECO:0000256" key="1">
    <source>
        <dbReference type="SAM" id="MobiDB-lite"/>
    </source>
</evidence>
<reference evidence="3 4" key="1">
    <citation type="submission" date="2016-11" db="EMBL/GenBank/DDBJ databases">
        <authorList>
            <person name="Jaros S."/>
            <person name="Januszkiewicz K."/>
            <person name="Wedrychowicz H."/>
        </authorList>
    </citation>
    <scope>NUCLEOTIDE SEQUENCE [LARGE SCALE GENOMIC DNA]</scope>
    <source>
        <strain evidence="3 4">ATCC 23634</strain>
    </source>
</reference>
<feature type="transmembrane region" description="Helical" evidence="2">
    <location>
        <begin position="166"/>
        <end position="186"/>
    </location>
</feature>
<feature type="transmembrane region" description="Helical" evidence="2">
    <location>
        <begin position="198"/>
        <end position="219"/>
    </location>
</feature>
<dbReference type="OrthoDB" id="5422830at2"/>
<feature type="transmembrane region" description="Helical" evidence="2">
    <location>
        <begin position="378"/>
        <end position="395"/>
    </location>
</feature>
<feature type="transmembrane region" description="Helical" evidence="2">
    <location>
        <begin position="637"/>
        <end position="655"/>
    </location>
</feature>
<feature type="transmembrane region" description="Helical" evidence="2">
    <location>
        <begin position="225"/>
        <end position="243"/>
    </location>
</feature>
<keyword evidence="2" id="KW-0812">Transmembrane</keyword>
<feature type="transmembrane region" description="Helical" evidence="2">
    <location>
        <begin position="298"/>
        <end position="319"/>
    </location>
</feature>
<feature type="transmembrane region" description="Helical" evidence="2">
    <location>
        <begin position="699"/>
        <end position="720"/>
    </location>
</feature>
<dbReference type="AlphaFoldDB" id="A0A1K2HZK3"/>
<feature type="transmembrane region" description="Helical" evidence="2">
    <location>
        <begin position="355"/>
        <end position="372"/>
    </location>
</feature>
<feature type="transmembrane region" description="Helical" evidence="2">
    <location>
        <begin position="574"/>
        <end position="597"/>
    </location>
</feature>
<dbReference type="EMBL" id="FPKU01000002">
    <property type="protein sequence ID" value="SFZ85573.1"/>
    <property type="molecule type" value="Genomic_DNA"/>
</dbReference>
<feature type="region of interest" description="Disordered" evidence="1">
    <location>
        <begin position="106"/>
        <end position="125"/>
    </location>
</feature>
<feature type="transmembrane region" description="Helical" evidence="2">
    <location>
        <begin position="134"/>
        <end position="154"/>
    </location>
</feature>
<evidence type="ECO:0000256" key="2">
    <source>
        <dbReference type="SAM" id="Phobius"/>
    </source>
</evidence>
<protein>
    <submittedName>
        <fullName evidence="3">Uncharacterized membrane protein</fullName>
    </submittedName>
</protein>
<keyword evidence="2" id="KW-1133">Transmembrane helix</keyword>
<dbReference type="RefSeq" id="WP_072343962.1">
    <property type="nucleotide sequence ID" value="NZ_FPKU01000002.1"/>
</dbReference>
<keyword evidence="4" id="KW-1185">Reference proteome</keyword>
<evidence type="ECO:0000313" key="3">
    <source>
        <dbReference type="EMBL" id="SFZ85573.1"/>
    </source>
</evidence>
<dbReference type="Pfam" id="PF10101">
    <property type="entry name" value="DUF2339"/>
    <property type="match status" value="2"/>
</dbReference>
<feature type="transmembrane region" description="Helical" evidence="2">
    <location>
        <begin position="517"/>
        <end position="536"/>
    </location>
</feature>
<feature type="transmembrane region" description="Helical" evidence="2">
    <location>
        <begin position="732"/>
        <end position="755"/>
    </location>
</feature>
<feature type="transmembrane region" description="Helical" evidence="2">
    <location>
        <begin position="609"/>
        <end position="628"/>
    </location>
</feature>